<proteinExistence type="predicted"/>
<keyword evidence="1" id="KW-0677">Repeat</keyword>
<accession>A0A8S1IQP2</accession>
<keyword evidence="3" id="KW-1185">Reference proteome</keyword>
<comment type="caution">
    <text evidence="2">The sequence shown here is derived from an EMBL/GenBank/DDBJ whole genome shotgun (WGS) entry which is preliminary data.</text>
</comment>
<dbReference type="Proteomes" id="UP000708148">
    <property type="component" value="Unassembled WGS sequence"/>
</dbReference>
<dbReference type="PANTHER" id="PTHR47485">
    <property type="entry name" value="THYLAKOID LUMENAL 17.4 KDA PROTEIN, CHLOROPLASTIC"/>
    <property type="match status" value="1"/>
</dbReference>
<dbReference type="EMBL" id="CAJHUC010000436">
    <property type="protein sequence ID" value="CAD7696129.1"/>
    <property type="molecule type" value="Genomic_DNA"/>
</dbReference>
<sequence>MNAMAAHASSQCPSLAAGFRPPRPAVRPRASRAMVIDVGCVCGPREANSGGEEGGRQVAWGSAVAGAAAGLLLAASSAVAAPKLPPLSTDPARCERAFVGNTIGQANAVSDQVLDLRSCSYTGKNLSGKTLAGALLSDADLAKSNLQEIVLTKAYAVGANFEGADLTSAVVDRVNFDEANMKNAKMVNAVITGATFNGANLDGTDFEDALIGFEDVKKLCLNPTLTGESRAQVGCRQ</sequence>
<dbReference type="SUPFAM" id="SSF141571">
    <property type="entry name" value="Pentapeptide repeat-like"/>
    <property type="match status" value="1"/>
</dbReference>
<evidence type="ECO:0008006" key="4">
    <source>
        <dbReference type="Google" id="ProtNLM"/>
    </source>
</evidence>
<reference evidence="2" key="1">
    <citation type="submission" date="2020-12" db="EMBL/GenBank/DDBJ databases">
        <authorList>
            <person name="Iha C."/>
        </authorList>
    </citation>
    <scope>NUCLEOTIDE SEQUENCE</scope>
</reference>
<dbReference type="Pfam" id="PF00805">
    <property type="entry name" value="Pentapeptide"/>
    <property type="match status" value="1"/>
</dbReference>
<protein>
    <recommendedName>
        <fullName evidence="4">Pentapeptide repeat</fullName>
    </recommendedName>
</protein>
<evidence type="ECO:0000256" key="1">
    <source>
        <dbReference type="ARBA" id="ARBA00022737"/>
    </source>
</evidence>
<dbReference type="AlphaFoldDB" id="A0A8S1IQP2"/>
<dbReference type="PANTHER" id="PTHR47485:SF1">
    <property type="entry name" value="THYLAKOID LUMENAL 17.4 KDA PROTEIN, CHLOROPLASTIC"/>
    <property type="match status" value="1"/>
</dbReference>
<evidence type="ECO:0000313" key="3">
    <source>
        <dbReference type="Proteomes" id="UP000708148"/>
    </source>
</evidence>
<gene>
    <name evidence="2" type="ORF">OSTQU699_LOCUS1490</name>
</gene>
<dbReference type="OrthoDB" id="9989223at2759"/>
<dbReference type="Gene3D" id="2.160.20.80">
    <property type="entry name" value="E3 ubiquitin-protein ligase SopA"/>
    <property type="match status" value="1"/>
</dbReference>
<dbReference type="InterPro" id="IPR001646">
    <property type="entry name" value="5peptide_repeat"/>
</dbReference>
<name>A0A8S1IQP2_9CHLO</name>
<evidence type="ECO:0000313" key="2">
    <source>
        <dbReference type="EMBL" id="CAD7696129.1"/>
    </source>
</evidence>
<organism evidence="2 3">
    <name type="scientific">Ostreobium quekettii</name>
    <dbReference type="NCBI Taxonomy" id="121088"/>
    <lineage>
        <taxon>Eukaryota</taxon>
        <taxon>Viridiplantae</taxon>
        <taxon>Chlorophyta</taxon>
        <taxon>core chlorophytes</taxon>
        <taxon>Ulvophyceae</taxon>
        <taxon>TCBD clade</taxon>
        <taxon>Bryopsidales</taxon>
        <taxon>Ostreobineae</taxon>
        <taxon>Ostreobiaceae</taxon>
        <taxon>Ostreobium</taxon>
    </lineage>
</organism>